<name>A0A7T8HM76_CALRO</name>
<accession>A0A7T8HM76</accession>
<dbReference type="EMBL" id="CP045892">
    <property type="protein sequence ID" value="QQP52663.1"/>
    <property type="molecule type" value="Genomic_DNA"/>
</dbReference>
<dbReference type="Proteomes" id="UP000595437">
    <property type="component" value="Chromosome 3"/>
</dbReference>
<dbReference type="AlphaFoldDB" id="A0A7T8HM76"/>
<reference evidence="2" key="1">
    <citation type="submission" date="2021-01" db="EMBL/GenBank/DDBJ databases">
        <title>Caligus Genome Assembly.</title>
        <authorList>
            <person name="Gallardo-Escarate C."/>
        </authorList>
    </citation>
    <scope>NUCLEOTIDE SEQUENCE [LARGE SCALE GENOMIC DNA]</scope>
</reference>
<proteinExistence type="predicted"/>
<evidence type="ECO:0000313" key="2">
    <source>
        <dbReference type="Proteomes" id="UP000595437"/>
    </source>
</evidence>
<organism evidence="1 2">
    <name type="scientific">Caligus rogercresseyi</name>
    <name type="common">Sea louse</name>
    <dbReference type="NCBI Taxonomy" id="217165"/>
    <lineage>
        <taxon>Eukaryota</taxon>
        <taxon>Metazoa</taxon>
        <taxon>Ecdysozoa</taxon>
        <taxon>Arthropoda</taxon>
        <taxon>Crustacea</taxon>
        <taxon>Multicrustacea</taxon>
        <taxon>Hexanauplia</taxon>
        <taxon>Copepoda</taxon>
        <taxon>Siphonostomatoida</taxon>
        <taxon>Caligidae</taxon>
        <taxon>Caligus</taxon>
    </lineage>
</organism>
<protein>
    <submittedName>
        <fullName evidence="1">Uncharacterized protein</fullName>
    </submittedName>
</protein>
<sequence>MSGCQSGSRDRSGRRQNNLLEMRYIWRRPHCVDGSALAARVPEFTPTPLEEALRLAMKPLL</sequence>
<evidence type="ECO:0000313" key="1">
    <source>
        <dbReference type="EMBL" id="QQP52663.1"/>
    </source>
</evidence>
<gene>
    <name evidence="1" type="ORF">FKW44_004887</name>
</gene>
<keyword evidence="2" id="KW-1185">Reference proteome</keyword>